<evidence type="ECO:0000313" key="3">
    <source>
        <dbReference type="Proteomes" id="UP000242498"/>
    </source>
</evidence>
<dbReference type="EMBL" id="LT907782">
    <property type="protein sequence ID" value="SNX59737.1"/>
    <property type="molecule type" value="Genomic_DNA"/>
</dbReference>
<dbReference type="OrthoDB" id="9765386at2"/>
<dbReference type="RefSeq" id="WP_096292449.1">
    <property type="nucleotide sequence ID" value="NZ_LT907782.1"/>
</dbReference>
<dbReference type="InterPro" id="IPR006944">
    <property type="entry name" value="Phage/GTA_portal"/>
</dbReference>
<evidence type="ECO:0000256" key="1">
    <source>
        <dbReference type="SAM" id="MobiDB-lite"/>
    </source>
</evidence>
<feature type="compositionally biased region" description="Polar residues" evidence="1">
    <location>
        <begin position="395"/>
        <end position="404"/>
    </location>
</feature>
<accession>A0A285BWR9</accession>
<dbReference type="Pfam" id="PF04860">
    <property type="entry name" value="Phage_portal"/>
    <property type="match status" value="1"/>
</dbReference>
<organism evidence="2 3">
    <name type="scientific">Nitrosomonas ureae</name>
    <dbReference type="NCBI Taxonomy" id="44577"/>
    <lineage>
        <taxon>Bacteria</taxon>
        <taxon>Pseudomonadati</taxon>
        <taxon>Pseudomonadota</taxon>
        <taxon>Betaproteobacteria</taxon>
        <taxon>Nitrosomonadales</taxon>
        <taxon>Nitrosomonadaceae</taxon>
        <taxon>Nitrosomonas</taxon>
    </lineage>
</organism>
<evidence type="ECO:0000313" key="2">
    <source>
        <dbReference type="EMBL" id="SNX59737.1"/>
    </source>
</evidence>
<dbReference type="AlphaFoldDB" id="A0A285BWR9"/>
<reference evidence="2 3" key="1">
    <citation type="submission" date="2017-08" db="EMBL/GenBank/DDBJ databases">
        <authorList>
            <person name="de Groot N.N."/>
        </authorList>
    </citation>
    <scope>NUCLEOTIDE SEQUENCE [LARGE SCALE GENOMIC DNA]</scope>
    <source>
        <strain evidence="2 3">Nm15</strain>
    </source>
</reference>
<dbReference type="NCBIfam" id="TIGR01537">
    <property type="entry name" value="portal_HK97"/>
    <property type="match status" value="1"/>
</dbReference>
<dbReference type="Proteomes" id="UP000242498">
    <property type="component" value="Chromosome I"/>
</dbReference>
<name>A0A285BWR9_9PROT</name>
<sequence length="422" mass="47153">MSFSISSLIPWGKKSESIINARDLYKEIFGTTNSKSGVSVTWRNALHVSTVFACARVIAEGLAQVPFKLYKKRSSGRGSDIADDHSLYELLYLRPNEWQTSFELREQIGLHLAIHFNAYVYKVRGLRGEIVELLPFTPESVRIVRDGWDRRFEVYDGKGGLIKVSCENMWHIRGPSWDGVIGMEAVKLAREAIGLSLAAEEHGARMFSNGARTGGVLSTDSTLKKETLDELREAWQSMQGGNENAYRTAILHGGLKWQSLAMTGVDAQHLEQRRFQVEEICRSARVMPIMIGHSDKAATYASAEAMFGAHVKYTLLSWYARVSQSASVNLLTEVERKEGYYPKFVVNALMQGATKDRADYYTKMCNIGAMNPNEVRDLEEMNPYEGGDEYRVAMNTEQPGGTSTEDPDNSDKQGNDNGDTAS</sequence>
<gene>
    <name evidence="2" type="ORF">SAMN06296273_1172</name>
</gene>
<dbReference type="InterPro" id="IPR006427">
    <property type="entry name" value="Portal_HK97"/>
</dbReference>
<protein>
    <submittedName>
        <fullName evidence="2">Phage portal protein, HK97 family</fullName>
    </submittedName>
</protein>
<feature type="region of interest" description="Disordered" evidence="1">
    <location>
        <begin position="383"/>
        <end position="422"/>
    </location>
</feature>
<proteinExistence type="predicted"/>